<dbReference type="SUPFAM" id="SSF52317">
    <property type="entry name" value="Class I glutamine amidotransferase-like"/>
    <property type="match status" value="1"/>
</dbReference>
<gene>
    <name evidence="2" type="ORF">EDD63_12132</name>
</gene>
<dbReference type="PANTHER" id="PTHR43130">
    <property type="entry name" value="ARAC-FAMILY TRANSCRIPTIONAL REGULATOR"/>
    <property type="match status" value="1"/>
</dbReference>
<sequence length="217" mass="24343">MNKRIALLVYPAFSMQEISSLSYVLRWNSDTFTDIIATSKEVVISEEGIQVMPNKTVDEFSVDDYDCLVLSGCSDFRIALRDQKLKAFLESLKYTQDFLIGAICAGPVFLAQAGLLKGKKYTDSLFAEMHELLPFIEADNFVAAPVVEDGNIVTANGSAFNAFAVHIARRLGYILPDKIMSGYIDDYKEEDYVHHLPEEGLKEFIEEFADIIESKSI</sequence>
<dbReference type="EMBL" id="SODD01000021">
    <property type="protein sequence ID" value="TDW16642.1"/>
    <property type="molecule type" value="Genomic_DNA"/>
</dbReference>
<name>A0A4R7ZH17_9FIRM</name>
<reference evidence="2 3" key="1">
    <citation type="submission" date="2019-03" db="EMBL/GenBank/DDBJ databases">
        <title>Genomic Encyclopedia of Type Strains, Phase IV (KMG-IV): sequencing the most valuable type-strain genomes for metagenomic binning, comparative biology and taxonomic classification.</title>
        <authorList>
            <person name="Goeker M."/>
        </authorList>
    </citation>
    <scope>NUCLEOTIDE SEQUENCE [LARGE SCALE GENOMIC DNA]</scope>
    <source>
        <strain evidence="2 3">DSM 28867</strain>
    </source>
</reference>
<dbReference type="OrthoDB" id="9800516at2"/>
<organism evidence="2 3">
    <name type="scientific">Breznakia blatticola</name>
    <dbReference type="NCBI Taxonomy" id="1754012"/>
    <lineage>
        <taxon>Bacteria</taxon>
        <taxon>Bacillati</taxon>
        <taxon>Bacillota</taxon>
        <taxon>Erysipelotrichia</taxon>
        <taxon>Erysipelotrichales</taxon>
        <taxon>Erysipelotrichaceae</taxon>
        <taxon>Breznakia</taxon>
    </lineage>
</organism>
<comment type="caution">
    <text evidence="2">The sequence shown here is derived from an EMBL/GenBank/DDBJ whole genome shotgun (WGS) entry which is preliminary data.</text>
</comment>
<dbReference type="AlphaFoldDB" id="A0A4R7ZH17"/>
<dbReference type="Gene3D" id="3.40.50.880">
    <property type="match status" value="1"/>
</dbReference>
<accession>A0A4R7ZH17</accession>
<evidence type="ECO:0000313" key="3">
    <source>
        <dbReference type="Proteomes" id="UP000294743"/>
    </source>
</evidence>
<dbReference type="Pfam" id="PF01965">
    <property type="entry name" value="DJ-1_PfpI"/>
    <property type="match status" value="1"/>
</dbReference>
<evidence type="ECO:0000259" key="1">
    <source>
        <dbReference type="Pfam" id="PF01965"/>
    </source>
</evidence>
<evidence type="ECO:0000313" key="2">
    <source>
        <dbReference type="EMBL" id="TDW16642.1"/>
    </source>
</evidence>
<proteinExistence type="predicted"/>
<dbReference type="RefSeq" id="WP_134169785.1">
    <property type="nucleotide sequence ID" value="NZ_SODD01000021.1"/>
</dbReference>
<dbReference type="PANTHER" id="PTHR43130:SF2">
    <property type="entry name" value="DJ-1_PFPI DOMAIN-CONTAINING PROTEIN"/>
    <property type="match status" value="1"/>
</dbReference>
<keyword evidence="3" id="KW-1185">Reference proteome</keyword>
<feature type="domain" description="DJ-1/PfpI" evidence="1">
    <location>
        <begin position="3"/>
        <end position="168"/>
    </location>
</feature>
<protein>
    <submittedName>
        <fullName evidence="2">DJ-1/PfpI family protein</fullName>
    </submittedName>
</protein>
<dbReference type="Proteomes" id="UP000294743">
    <property type="component" value="Unassembled WGS sequence"/>
</dbReference>
<dbReference type="InterPro" id="IPR052158">
    <property type="entry name" value="INH-QAR"/>
</dbReference>
<dbReference type="GO" id="GO:0006355">
    <property type="term" value="P:regulation of DNA-templated transcription"/>
    <property type="evidence" value="ECO:0007669"/>
    <property type="project" value="TreeGrafter"/>
</dbReference>
<dbReference type="InterPro" id="IPR002818">
    <property type="entry name" value="DJ-1/PfpI"/>
</dbReference>
<dbReference type="InterPro" id="IPR029062">
    <property type="entry name" value="Class_I_gatase-like"/>
</dbReference>